<dbReference type="GO" id="GO:0009055">
    <property type="term" value="F:electron transfer activity"/>
    <property type="evidence" value="ECO:0007669"/>
    <property type="project" value="InterPro"/>
</dbReference>
<evidence type="ECO:0000256" key="2">
    <source>
        <dbReference type="ARBA" id="ARBA00022723"/>
    </source>
</evidence>
<dbReference type="Pfam" id="PF13442">
    <property type="entry name" value="Cytochrome_CBB3"/>
    <property type="match status" value="1"/>
</dbReference>
<organism evidence="7">
    <name type="scientific">uncultured Thermomicrobiales bacterium</name>
    <dbReference type="NCBI Taxonomy" id="1645740"/>
    <lineage>
        <taxon>Bacteria</taxon>
        <taxon>Pseudomonadati</taxon>
        <taxon>Thermomicrobiota</taxon>
        <taxon>Thermomicrobia</taxon>
        <taxon>Thermomicrobiales</taxon>
        <taxon>environmental samples</taxon>
    </lineage>
</organism>
<feature type="signal peptide" evidence="5">
    <location>
        <begin position="1"/>
        <end position="20"/>
    </location>
</feature>
<protein>
    <recommendedName>
        <fullName evidence="6">Cytochrome c domain-containing protein</fullName>
    </recommendedName>
</protein>
<evidence type="ECO:0000256" key="1">
    <source>
        <dbReference type="ARBA" id="ARBA00022617"/>
    </source>
</evidence>
<dbReference type="InterPro" id="IPR009056">
    <property type="entry name" value="Cyt_c-like_dom"/>
</dbReference>
<dbReference type="PROSITE" id="PS51257">
    <property type="entry name" value="PROKAR_LIPOPROTEIN"/>
    <property type="match status" value="1"/>
</dbReference>
<feature type="chain" id="PRO_5026858621" description="Cytochrome c domain-containing protein" evidence="5">
    <location>
        <begin position="21"/>
        <end position="160"/>
    </location>
</feature>
<keyword evidence="5" id="KW-0732">Signal</keyword>
<evidence type="ECO:0000313" key="7">
    <source>
        <dbReference type="EMBL" id="CAA9545018.1"/>
    </source>
</evidence>
<reference evidence="7" key="1">
    <citation type="submission" date="2020-02" db="EMBL/GenBank/DDBJ databases">
        <authorList>
            <person name="Meier V. D."/>
        </authorList>
    </citation>
    <scope>NUCLEOTIDE SEQUENCE</scope>
    <source>
        <strain evidence="7">AVDCRST_MAG19</strain>
    </source>
</reference>
<evidence type="ECO:0000256" key="5">
    <source>
        <dbReference type="SAM" id="SignalP"/>
    </source>
</evidence>
<evidence type="ECO:0000256" key="4">
    <source>
        <dbReference type="PROSITE-ProRule" id="PRU00433"/>
    </source>
</evidence>
<proteinExistence type="predicted"/>
<keyword evidence="1 4" id="KW-0349">Heme</keyword>
<dbReference type="GO" id="GO:0020037">
    <property type="term" value="F:heme binding"/>
    <property type="evidence" value="ECO:0007669"/>
    <property type="project" value="InterPro"/>
</dbReference>
<dbReference type="GO" id="GO:0046872">
    <property type="term" value="F:metal ion binding"/>
    <property type="evidence" value="ECO:0007669"/>
    <property type="project" value="UniProtKB-KW"/>
</dbReference>
<dbReference type="PROSITE" id="PS51007">
    <property type="entry name" value="CYTC"/>
    <property type="match status" value="1"/>
</dbReference>
<evidence type="ECO:0000256" key="3">
    <source>
        <dbReference type="ARBA" id="ARBA00023004"/>
    </source>
</evidence>
<dbReference type="InterPro" id="IPR036909">
    <property type="entry name" value="Cyt_c-like_dom_sf"/>
</dbReference>
<gene>
    <name evidence="7" type="ORF">AVDCRST_MAG19-382</name>
</gene>
<accession>A0A6J4UBL9</accession>
<dbReference type="SUPFAM" id="SSF46626">
    <property type="entry name" value="Cytochrome c"/>
    <property type="match status" value="1"/>
</dbReference>
<name>A0A6J4UBL9_9BACT</name>
<feature type="domain" description="Cytochrome c" evidence="6">
    <location>
        <begin position="79"/>
        <end position="158"/>
    </location>
</feature>
<dbReference type="Gene3D" id="1.10.760.10">
    <property type="entry name" value="Cytochrome c-like domain"/>
    <property type="match status" value="1"/>
</dbReference>
<evidence type="ECO:0000259" key="6">
    <source>
        <dbReference type="PROSITE" id="PS51007"/>
    </source>
</evidence>
<keyword evidence="3 4" id="KW-0408">Iron</keyword>
<keyword evidence="2 4" id="KW-0479">Metal-binding</keyword>
<dbReference type="EMBL" id="CADCWL010000011">
    <property type="protein sequence ID" value="CAA9545018.1"/>
    <property type="molecule type" value="Genomic_DNA"/>
</dbReference>
<sequence>MARRGTLLVAMIGLAISVAACGRASQAEIEQALGITPTATASAAEIAGATEAAVRATMAAETAVAAAVASGGGRQVALGDVTRGSRQFLTQCSGCHRVGGAGPDLLSPGSAGAAVNTETLMPLLREGIGHPVPPGPYPAPLLSDGAIADLAAYIASEAGG</sequence>
<dbReference type="AlphaFoldDB" id="A0A6J4UBL9"/>